<gene>
    <name evidence="1" type="ORF">TELCIR_20599</name>
</gene>
<proteinExistence type="predicted"/>
<dbReference type="EMBL" id="KZ362890">
    <property type="protein sequence ID" value="PIO57977.1"/>
    <property type="molecule type" value="Genomic_DNA"/>
</dbReference>
<organism evidence="1 2">
    <name type="scientific">Teladorsagia circumcincta</name>
    <name type="common">Brown stomach worm</name>
    <name type="synonym">Ostertagia circumcincta</name>
    <dbReference type="NCBI Taxonomy" id="45464"/>
    <lineage>
        <taxon>Eukaryota</taxon>
        <taxon>Metazoa</taxon>
        <taxon>Ecdysozoa</taxon>
        <taxon>Nematoda</taxon>
        <taxon>Chromadorea</taxon>
        <taxon>Rhabditida</taxon>
        <taxon>Rhabditina</taxon>
        <taxon>Rhabditomorpha</taxon>
        <taxon>Strongyloidea</taxon>
        <taxon>Trichostrongylidae</taxon>
        <taxon>Teladorsagia</taxon>
    </lineage>
</organism>
<dbReference type="Proteomes" id="UP000230423">
    <property type="component" value="Unassembled WGS sequence"/>
</dbReference>
<keyword evidence="2" id="KW-1185">Reference proteome</keyword>
<name>A0A2G9TJ27_TELCI</name>
<evidence type="ECO:0000313" key="1">
    <source>
        <dbReference type="EMBL" id="PIO57977.1"/>
    </source>
</evidence>
<evidence type="ECO:0000313" key="2">
    <source>
        <dbReference type="Proteomes" id="UP000230423"/>
    </source>
</evidence>
<accession>A0A2G9TJ27</accession>
<reference evidence="1 2" key="1">
    <citation type="submission" date="2015-09" db="EMBL/GenBank/DDBJ databases">
        <title>Draft genome of the parasitic nematode Teladorsagia circumcincta isolate WARC Sus (inbred).</title>
        <authorList>
            <person name="Mitreva M."/>
        </authorList>
    </citation>
    <scope>NUCLEOTIDE SEQUENCE [LARGE SCALE GENOMIC DNA]</scope>
    <source>
        <strain evidence="1 2">S</strain>
    </source>
</reference>
<dbReference type="AlphaFoldDB" id="A0A2G9TJ27"/>
<sequence>MDTDHTTADRSMVDTQVTVVDTVEVTMAAMATDITDNSAK</sequence>
<protein>
    <submittedName>
        <fullName evidence="1">Uncharacterized protein</fullName>
    </submittedName>
</protein>